<dbReference type="GO" id="GO:0006289">
    <property type="term" value="P:nucleotide-excision repair"/>
    <property type="evidence" value="ECO:0007669"/>
    <property type="project" value="InterPro"/>
</dbReference>
<dbReference type="InterPro" id="IPR004595">
    <property type="entry name" value="TFIIH_C1-like_dom"/>
</dbReference>
<dbReference type="GO" id="GO:0008270">
    <property type="term" value="F:zinc ion binding"/>
    <property type="evidence" value="ECO:0007669"/>
    <property type="project" value="InterPro"/>
</dbReference>
<evidence type="ECO:0000256" key="2">
    <source>
        <dbReference type="ARBA" id="ARBA00022833"/>
    </source>
</evidence>
<dbReference type="SMART" id="SM01047">
    <property type="entry name" value="C1_4"/>
    <property type="match status" value="1"/>
</dbReference>
<dbReference type="GO" id="GO:0006351">
    <property type="term" value="P:DNA-templated transcription"/>
    <property type="evidence" value="ECO:0007669"/>
    <property type="project" value="InterPro"/>
</dbReference>
<sequence>MPRHTSREIILIHGSLTTVDPGDINATINMLKSYGIRCSVISLAAEVRACKTLTKKTGGAFGVILDDGHFRDLLHEHVEPPPMSVAAESSLIQMGFPQRNQEEHSAMCLCHADDPSKCKLSTGGYICPKCLNKCCELPTECKSCGLTMVSAPHLARSFLHIFPLDPFEELPAADILCFGCDRPVTVDSAKHVYMCKMCRYRFCLECDLFLHEILHSCPGCSVTPVTSSDTTFIAQN</sequence>
<dbReference type="PANTHER" id="PTHR12695">
    <property type="entry name" value="GENERAL TRANSCRIPTION FACTOR IIH SUBUNIT 2"/>
    <property type="match status" value="1"/>
</dbReference>
<keyword evidence="1" id="KW-0479">Metal-binding</keyword>
<organism evidence="4 5">
    <name type="scientific">Allacma fusca</name>
    <dbReference type="NCBI Taxonomy" id="39272"/>
    <lineage>
        <taxon>Eukaryota</taxon>
        <taxon>Metazoa</taxon>
        <taxon>Ecdysozoa</taxon>
        <taxon>Arthropoda</taxon>
        <taxon>Hexapoda</taxon>
        <taxon>Collembola</taxon>
        <taxon>Symphypleona</taxon>
        <taxon>Sminthuridae</taxon>
        <taxon>Allacma</taxon>
    </lineage>
</organism>
<protein>
    <recommendedName>
        <fullName evidence="3">C2H2-type domain-containing protein</fullName>
    </recommendedName>
</protein>
<evidence type="ECO:0000259" key="3">
    <source>
        <dbReference type="PROSITE" id="PS00028"/>
    </source>
</evidence>
<comment type="caution">
    <text evidence="4">The sequence shown here is derived from an EMBL/GenBank/DDBJ whole genome shotgun (WGS) entry which is preliminary data.</text>
</comment>
<dbReference type="EMBL" id="CAJVCH010219556">
    <property type="protein sequence ID" value="CAG7731775.1"/>
    <property type="molecule type" value="Genomic_DNA"/>
</dbReference>
<dbReference type="GO" id="GO:0000439">
    <property type="term" value="C:transcription factor TFIIH core complex"/>
    <property type="evidence" value="ECO:0007669"/>
    <property type="project" value="InterPro"/>
</dbReference>
<dbReference type="InterPro" id="IPR013087">
    <property type="entry name" value="Znf_C2H2_type"/>
</dbReference>
<dbReference type="GO" id="GO:0005675">
    <property type="term" value="C:transcription factor TFIIH holo complex"/>
    <property type="evidence" value="ECO:0007669"/>
    <property type="project" value="TreeGrafter"/>
</dbReference>
<feature type="domain" description="C2H2-type" evidence="3">
    <location>
        <begin position="195"/>
        <end position="215"/>
    </location>
</feature>
<keyword evidence="5" id="KW-1185">Reference proteome</keyword>
<evidence type="ECO:0000313" key="5">
    <source>
        <dbReference type="Proteomes" id="UP000708208"/>
    </source>
</evidence>
<dbReference type="InterPro" id="IPR007198">
    <property type="entry name" value="Ssl1-like"/>
</dbReference>
<accession>A0A8J2K2S0</accession>
<dbReference type="NCBIfam" id="TIGR00622">
    <property type="entry name" value="ssl1"/>
    <property type="match status" value="1"/>
</dbReference>
<keyword evidence="2" id="KW-0862">Zinc</keyword>
<dbReference type="Pfam" id="PF04056">
    <property type="entry name" value="Ssl1"/>
    <property type="match status" value="1"/>
</dbReference>
<evidence type="ECO:0000313" key="4">
    <source>
        <dbReference type="EMBL" id="CAG7731775.1"/>
    </source>
</evidence>
<dbReference type="PROSITE" id="PS00028">
    <property type="entry name" value="ZINC_FINGER_C2H2_1"/>
    <property type="match status" value="1"/>
</dbReference>
<dbReference type="Proteomes" id="UP000708208">
    <property type="component" value="Unassembled WGS sequence"/>
</dbReference>
<dbReference type="GO" id="GO:0006357">
    <property type="term" value="P:regulation of transcription by RNA polymerase II"/>
    <property type="evidence" value="ECO:0007669"/>
    <property type="project" value="TreeGrafter"/>
</dbReference>
<reference evidence="4" key="1">
    <citation type="submission" date="2021-06" db="EMBL/GenBank/DDBJ databases">
        <authorList>
            <person name="Hodson N. C."/>
            <person name="Mongue J. A."/>
            <person name="Jaron S. K."/>
        </authorList>
    </citation>
    <scope>NUCLEOTIDE SEQUENCE</scope>
</reference>
<dbReference type="InterPro" id="IPR012170">
    <property type="entry name" value="TFIIH_SSL1/p44"/>
</dbReference>
<evidence type="ECO:0000256" key="1">
    <source>
        <dbReference type="ARBA" id="ARBA00022723"/>
    </source>
</evidence>
<dbReference type="PANTHER" id="PTHR12695:SF2">
    <property type="entry name" value="GENERAL TRANSCRIPTION FACTOR IIH SUBUNIT 2-RELATED"/>
    <property type="match status" value="1"/>
</dbReference>
<gene>
    <name evidence="4" type="ORF">AFUS01_LOCUS20346</name>
</gene>
<dbReference type="Pfam" id="PF07975">
    <property type="entry name" value="C1_4"/>
    <property type="match status" value="1"/>
</dbReference>
<proteinExistence type="predicted"/>
<name>A0A8J2K2S0_9HEXA</name>
<dbReference type="AlphaFoldDB" id="A0A8J2K2S0"/>
<dbReference type="OrthoDB" id="284275at2759"/>